<evidence type="ECO:0000313" key="2">
    <source>
        <dbReference type="EMBL" id="KIM94384.1"/>
    </source>
</evidence>
<gene>
    <name evidence="2" type="ORF">OIDMADRAFT_135979</name>
</gene>
<dbReference type="STRING" id="913774.A0A0C3GSU5"/>
<accession>A0A0C3GSU5</accession>
<dbReference type="Pfam" id="PF13374">
    <property type="entry name" value="TPR_10"/>
    <property type="match status" value="2"/>
</dbReference>
<dbReference type="Pfam" id="PF13424">
    <property type="entry name" value="TPR_12"/>
    <property type="match status" value="1"/>
</dbReference>
<dbReference type="InterPro" id="IPR019734">
    <property type="entry name" value="TPR_rpt"/>
</dbReference>
<feature type="non-terminal residue" evidence="2">
    <location>
        <position position="1"/>
    </location>
</feature>
<dbReference type="Gene3D" id="3.40.50.300">
    <property type="entry name" value="P-loop containing nucleotide triphosphate hydrolases"/>
    <property type="match status" value="1"/>
</dbReference>
<keyword evidence="1" id="KW-0175">Coiled coil</keyword>
<dbReference type="SUPFAM" id="SSF52540">
    <property type="entry name" value="P-loop containing nucleoside triphosphate hydrolases"/>
    <property type="match status" value="1"/>
</dbReference>
<feature type="coiled-coil region" evidence="1">
    <location>
        <begin position="470"/>
        <end position="527"/>
    </location>
</feature>
<evidence type="ECO:0000256" key="1">
    <source>
        <dbReference type="SAM" id="Coils"/>
    </source>
</evidence>
<organism evidence="2 3">
    <name type="scientific">Oidiodendron maius (strain Zn)</name>
    <dbReference type="NCBI Taxonomy" id="913774"/>
    <lineage>
        <taxon>Eukaryota</taxon>
        <taxon>Fungi</taxon>
        <taxon>Dikarya</taxon>
        <taxon>Ascomycota</taxon>
        <taxon>Pezizomycotina</taxon>
        <taxon>Leotiomycetes</taxon>
        <taxon>Leotiomycetes incertae sedis</taxon>
        <taxon>Myxotrichaceae</taxon>
        <taxon>Oidiodendron</taxon>
    </lineage>
</organism>
<proteinExistence type="predicted"/>
<dbReference type="PANTHER" id="PTHR46082">
    <property type="entry name" value="ATP/GTP-BINDING PROTEIN-RELATED"/>
    <property type="match status" value="1"/>
</dbReference>
<protein>
    <submittedName>
        <fullName evidence="2">Uncharacterized protein</fullName>
    </submittedName>
</protein>
<dbReference type="PANTHER" id="PTHR46082:SF11">
    <property type="entry name" value="AAA+ ATPASE DOMAIN-CONTAINING PROTEIN-RELATED"/>
    <property type="match status" value="1"/>
</dbReference>
<dbReference type="EMBL" id="KN832890">
    <property type="protein sequence ID" value="KIM94384.1"/>
    <property type="molecule type" value="Genomic_DNA"/>
</dbReference>
<dbReference type="Gene3D" id="1.25.40.10">
    <property type="entry name" value="Tetratricopeptide repeat domain"/>
    <property type="match status" value="1"/>
</dbReference>
<dbReference type="InterPro" id="IPR027417">
    <property type="entry name" value="P-loop_NTPase"/>
</dbReference>
<dbReference type="OrthoDB" id="1658288at2759"/>
<dbReference type="Proteomes" id="UP000054321">
    <property type="component" value="Unassembled WGS sequence"/>
</dbReference>
<name>A0A0C3GSU5_OIDMZ</name>
<keyword evidence="3" id="KW-1185">Reference proteome</keyword>
<dbReference type="HOGENOM" id="CLU_000288_125_8_1"/>
<dbReference type="SUPFAM" id="SSF48452">
    <property type="entry name" value="TPR-like"/>
    <property type="match status" value="1"/>
</dbReference>
<dbReference type="AlphaFoldDB" id="A0A0C3GSU5"/>
<evidence type="ECO:0000313" key="3">
    <source>
        <dbReference type="Proteomes" id="UP000054321"/>
    </source>
</evidence>
<dbReference type="InterPro" id="IPR053137">
    <property type="entry name" value="NLR-like"/>
</dbReference>
<sequence length="586" mass="66522">ITFMPFERNDGLVNREDIFKDLDSLLVSSSPIRSAAIWGLGGCGKTQIALEYAYRCQDKTSCSIFWIHADSEARFTQDYSDLAKVASLSPNLKGHDLLSAVKRWIENQNNWLLILDNADDLKLFKKTASALQEHPVQTPELLQYVPKAQTGTVIWTSRDGGILGSIVGVQRGVEVGAMTDQEARDLFRKLSVISDDATASENEDLLLDLLQRLPLAIAQAAAYIRKTKVTVQQYLTFFHESESRQSSLLSQEFQDLYRSDVPNSVMRTWLISMKQIGEESPCCQKILYTITFFDNKGIPFELIKAAAGLDFSEDEILLAVSRLIEYSFLQAQRAVEGGFPTYEQHRLVHLATRRTLTEAQTSSFSGKALEIMADVFPSGEYGTWSNCIIYLPHALKVVGRLEAEGYKNRVPPLLQHVGHYYWEQGRSNEAEQLEIKVLELRKEVLGERHPNTILAMTDLASTWWQQGRSNEAEQLEVKALELRKEVLGERHPHTILAMANLASTWWRQGRYNEAEQLEVKVLELEKERHPHTILAMANLASTWWQQGRYNEAEQLQVKVLELQKEVLGERHPDTILAMTNLAEMNG</sequence>
<reference evidence="2 3" key="1">
    <citation type="submission" date="2014-04" db="EMBL/GenBank/DDBJ databases">
        <authorList>
            <consortium name="DOE Joint Genome Institute"/>
            <person name="Kuo A."/>
            <person name="Martino E."/>
            <person name="Perotto S."/>
            <person name="Kohler A."/>
            <person name="Nagy L.G."/>
            <person name="Floudas D."/>
            <person name="Copeland A."/>
            <person name="Barry K.W."/>
            <person name="Cichocki N."/>
            <person name="Veneault-Fourrey C."/>
            <person name="LaButti K."/>
            <person name="Lindquist E.A."/>
            <person name="Lipzen A."/>
            <person name="Lundell T."/>
            <person name="Morin E."/>
            <person name="Murat C."/>
            <person name="Sun H."/>
            <person name="Tunlid A."/>
            <person name="Henrissat B."/>
            <person name="Grigoriev I.V."/>
            <person name="Hibbett D.S."/>
            <person name="Martin F."/>
            <person name="Nordberg H.P."/>
            <person name="Cantor M.N."/>
            <person name="Hua S.X."/>
        </authorList>
    </citation>
    <scope>NUCLEOTIDE SEQUENCE [LARGE SCALE GENOMIC DNA]</scope>
    <source>
        <strain evidence="2 3">Zn</strain>
    </source>
</reference>
<dbReference type="SMART" id="SM00028">
    <property type="entry name" value="TPR"/>
    <property type="match status" value="4"/>
</dbReference>
<dbReference type="InParanoid" id="A0A0C3GSU5"/>
<reference evidence="3" key="2">
    <citation type="submission" date="2015-01" db="EMBL/GenBank/DDBJ databases">
        <title>Evolutionary Origins and Diversification of the Mycorrhizal Mutualists.</title>
        <authorList>
            <consortium name="DOE Joint Genome Institute"/>
            <consortium name="Mycorrhizal Genomics Consortium"/>
            <person name="Kohler A."/>
            <person name="Kuo A."/>
            <person name="Nagy L.G."/>
            <person name="Floudas D."/>
            <person name="Copeland A."/>
            <person name="Barry K.W."/>
            <person name="Cichocki N."/>
            <person name="Veneault-Fourrey C."/>
            <person name="LaButti K."/>
            <person name="Lindquist E.A."/>
            <person name="Lipzen A."/>
            <person name="Lundell T."/>
            <person name="Morin E."/>
            <person name="Murat C."/>
            <person name="Riley R."/>
            <person name="Ohm R."/>
            <person name="Sun H."/>
            <person name="Tunlid A."/>
            <person name="Henrissat B."/>
            <person name="Grigoriev I.V."/>
            <person name="Hibbett D.S."/>
            <person name="Martin F."/>
        </authorList>
    </citation>
    <scope>NUCLEOTIDE SEQUENCE [LARGE SCALE GENOMIC DNA]</scope>
    <source>
        <strain evidence="3">Zn</strain>
    </source>
</reference>
<dbReference type="InterPro" id="IPR011990">
    <property type="entry name" value="TPR-like_helical_dom_sf"/>
</dbReference>